<evidence type="ECO:0000256" key="1">
    <source>
        <dbReference type="SAM" id="MobiDB-lite"/>
    </source>
</evidence>
<proteinExistence type="predicted"/>
<evidence type="ECO:0000313" key="3">
    <source>
        <dbReference type="Proteomes" id="UP000243579"/>
    </source>
</evidence>
<accession>A0A1V9ZKD6</accession>
<evidence type="ECO:0000313" key="2">
    <source>
        <dbReference type="EMBL" id="OQR98448.1"/>
    </source>
</evidence>
<dbReference type="OrthoDB" id="76535at2759"/>
<reference evidence="2 3" key="1">
    <citation type="journal article" date="2014" name="Genome Biol. Evol.">
        <title>The secreted proteins of Achlya hypogyna and Thraustotheca clavata identify the ancestral oomycete secretome and reveal gene acquisitions by horizontal gene transfer.</title>
        <authorList>
            <person name="Misner I."/>
            <person name="Blouin N."/>
            <person name="Leonard G."/>
            <person name="Richards T.A."/>
            <person name="Lane C.E."/>
        </authorList>
    </citation>
    <scope>NUCLEOTIDE SEQUENCE [LARGE SCALE GENOMIC DNA]</scope>
    <source>
        <strain evidence="2 3">ATCC 48635</strain>
    </source>
</reference>
<comment type="caution">
    <text evidence="2">The sequence shown here is derived from an EMBL/GenBank/DDBJ whole genome shotgun (WGS) entry which is preliminary data.</text>
</comment>
<organism evidence="2 3">
    <name type="scientific">Achlya hypogyna</name>
    <name type="common">Oomycete</name>
    <name type="synonym">Protoachlya hypogyna</name>
    <dbReference type="NCBI Taxonomy" id="1202772"/>
    <lineage>
        <taxon>Eukaryota</taxon>
        <taxon>Sar</taxon>
        <taxon>Stramenopiles</taxon>
        <taxon>Oomycota</taxon>
        <taxon>Saprolegniomycetes</taxon>
        <taxon>Saprolegniales</taxon>
        <taxon>Achlyaceae</taxon>
        <taxon>Achlya</taxon>
    </lineage>
</organism>
<name>A0A1V9ZKD6_ACHHY</name>
<dbReference type="EMBL" id="JNBR01000084">
    <property type="protein sequence ID" value="OQR98448.1"/>
    <property type="molecule type" value="Genomic_DNA"/>
</dbReference>
<gene>
    <name evidence="2" type="ORF">ACHHYP_08635</name>
</gene>
<protein>
    <submittedName>
        <fullName evidence="2">Uncharacterized protein</fullName>
    </submittedName>
</protein>
<dbReference type="AlphaFoldDB" id="A0A1V9ZKD6"/>
<sequence length="298" mass="30853">MDPNSAGMAACLVISDTGHVLLQYLLQAVDFKSAQLASLVATLQQFSRGQAMAMVALYRYVIVVLSDETAPVLVAIVCFSETDAALARLAGMHLLHECLRFFGTAALHRLVADLKAGAEAQSASYTLSAALQGQGSTDGTLNSFASFEAAVVEPFFDRLPALVALLGANAFFVNCHLREAVASQPPPPALVAAVTDVAGASPLRLATARTRGSCAHTYVALAASGVPGFCAAVVYAGPDAWFDGAASAGASVPAAPAWTVLQDVRDASARADLARLCEPFGHPPTPPDSPRPPELAKH</sequence>
<dbReference type="Proteomes" id="UP000243579">
    <property type="component" value="Unassembled WGS sequence"/>
</dbReference>
<feature type="region of interest" description="Disordered" evidence="1">
    <location>
        <begin position="277"/>
        <end position="298"/>
    </location>
</feature>
<feature type="compositionally biased region" description="Pro residues" evidence="1">
    <location>
        <begin position="281"/>
        <end position="298"/>
    </location>
</feature>
<keyword evidence="3" id="KW-1185">Reference proteome</keyword>